<dbReference type="AlphaFoldDB" id="W1NNL7"/>
<dbReference type="Proteomes" id="UP000017836">
    <property type="component" value="Unassembled WGS sequence"/>
</dbReference>
<sequence length="72" mass="8049">MQQRVTDDGGISPIAPIGDQTIYGKLSTMPNETAGLRDTLLLHPSQEFASWIPFRLERACQTPILEEIPYGY</sequence>
<organism evidence="1 2">
    <name type="scientific">Amborella trichopoda</name>
    <dbReference type="NCBI Taxonomy" id="13333"/>
    <lineage>
        <taxon>Eukaryota</taxon>
        <taxon>Viridiplantae</taxon>
        <taxon>Streptophyta</taxon>
        <taxon>Embryophyta</taxon>
        <taxon>Tracheophyta</taxon>
        <taxon>Spermatophyta</taxon>
        <taxon>Magnoliopsida</taxon>
        <taxon>Amborellales</taxon>
        <taxon>Amborellaceae</taxon>
        <taxon>Amborella</taxon>
    </lineage>
</organism>
<keyword evidence="2" id="KW-1185">Reference proteome</keyword>
<reference evidence="2" key="1">
    <citation type="journal article" date="2013" name="Science">
        <title>The Amborella genome and the evolution of flowering plants.</title>
        <authorList>
            <consortium name="Amborella Genome Project"/>
        </authorList>
    </citation>
    <scope>NUCLEOTIDE SEQUENCE [LARGE SCALE GENOMIC DNA]</scope>
</reference>
<name>W1NNL7_AMBTC</name>
<dbReference type="HOGENOM" id="CLU_2725581_0_0_1"/>
<evidence type="ECO:0000313" key="1">
    <source>
        <dbReference type="EMBL" id="ERM97351.1"/>
    </source>
</evidence>
<gene>
    <name evidence="1" type="ORF">AMTR_s00073p00170420</name>
</gene>
<dbReference type="Gramene" id="ERM97351">
    <property type="protein sequence ID" value="ERM97351"/>
    <property type="gene ID" value="AMTR_s00073p00170420"/>
</dbReference>
<protein>
    <submittedName>
        <fullName evidence="1">Uncharacterized protein</fullName>
    </submittedName>
</protein>
<evidence type="ECO:0000313" key="2">
    <source>
        <dbReference type="Proteomes" id="UP000017836"/>
    </source>
</evidence>
<proteinExistence type="predicted"/>
<dbReference type="EMBL" id="KI396509">
    <property type="protein sequence ID" value="ERM97351.1"/>
    <property type="molecule type" value="Genomic_DNA"/>
</dbReference>
<accession>W1NNL7</accession>